<feature type="coiled-coil region" evidence="1">
    <location>
        <begin position="177"/>
        <end position="211"/>
    </location>
</feature>
<comment type="caution">
    <text evidence="3">The sequence shown here is derived from an EMBL/GenBank/DDBJ whole genome shotgun (WGS) entry which is preliminary data.</text>
</comment>
<protein>
    <submittedName>
        <fullName evidence="3">Uncharacterized protein</fullName>
    </submittedName>
</protein>
<keyword evidence="4" id="KW-1185">Reference proteome</keyword>
<dbReference type="EMBL" id="SZYD01000018">
    <property type="protein sequence ID" value="KAD2804340.1"/>
    <property type="molecule type" value="Genomic_DNA"/>
</dbReference>
<feature type="region of interest" description="Disordered" evidence="2">
    <location>
        <begin position="117"/>
        <end position="139"/>
    </location>
</feature>
<evidence type="ECO:0000256" key="2">
    <source>
        <dbReference type="SAM" id="MobiDB-lite"/>
    </source>
</evidence>
<accession>A0A5N6LS48</accession>
<evidence type="ECO:0000313" key="4">
    <source>
        <dbReference type="Proteomes" id="UP000326396"/>
    </source>
</evidence>
<keyword evidence="1" id="KW-0175">Coiled coil</keyword>
<sequence length="218" mass="25314">MSVTIFATVTIYERPSNDLKPAIARFLHSLLKCELQLFHKLDIKLLVERKVAKHLPYYYSSKHNIIYNSGEESSLDNETGGSDTFAESPAEYLHYIAFKCGTKSKAYFGVDYIRDADSEDDGEEDEDDSAHADVDPQSISTSFGGEVLQALAYDIQIPVYKTKNTIPYLSEHEDIQMEVERRSRQELEEEIRKERQERHELQQQMKEFMKKFMQRPNS</sequence>
<reference evidence="3 4" key="1">
    <citation type="submission" date="2019-05" db="EMBL/GenBank/DDBJ databases">
        <title>Mikania micrantha, genome provides insights into the molecular mechanism of rapid growth.</title>
        <authorList>
            <person name="Liu B."/>
        </authorList>
    </citation>
    <scope>NUCLEOTIDE SEQUENCE [LARGE SCALE GENOMIC DNA]</scope>
    <source>
        <strain evidence="3">NLD-2019</strain>
        <tissue evidence="3">Leaf</tissue>
    </source>
</reference>
<proteinExistence type="predicted"/>
<evidence type="ECO:0000256" key="1">
    <source>
        <dbReference type="SAM" id="Coils"/>
    </source>
</evidence>
<evidence type="ECO:0000313" key="3">
    <source>
        <dbReference type="EMBL" id="KAD2804340.1"/>
    </source>
</evidence>
<organism evidence="3 4">
    <name type="scientific">Mikania micrantha</name>
    <name type="common">bitter vine</name>
    <dbReference type="NCBI Taxonomy" id="192012"/>
    <lineage>
        <taxon>Eukaryota</taxon>
        <taxon>Viridiplantae</taxon>
        <taxon>Streptophyta</taxon>
        <taxon>Embryophyta</taxon>
        <taxon>Tracheophyta</taxon>
        <taxon>Spermatophyta</taxon>
        <taxon>Magnoliopsida</taxon>
        <taxon>eudicotyledons</taxon>
        <taxon>Gunneridae</taxon>
        <taxon>Pentapetalae</taxon>
        <taxon>asterids</taxon>
        <taxon>campanulids</taxon>
        <taxon>Asterales</taxon>
        <taxon>Asteraceae</taxon>
        <taxon>Asteroideae</taxon>
        <taxon>Heliantheae alliance</taxon>
        <taxon>Eupatorieae</taxon>
        <taxon>Mikania</taxon>
    </lineage>
</organism>
<dbReference type="AlphaFoldDB" id="A0A5N6LS48"/>
<dbReference type="Proteomes" id="UP000326396">
    <property type="component" value="Linkage Group LG8"/>
</dbReference>
<name>A0A5N6LS48_9ASTR</name>
<gene>
    <name evidence="3" type="ORF">E3N88_37717</name>
</gene>
<feature type="compositionally biased region" description="Acidic residues" evidence="2">
    <location>
        <begin position="117"/>
        <end position="128"/>
    </location>
</feature>